<feature type="domain" description="Large ribosomal subunit protein uL11 N-terminal" evidence="6">
    <location>
        <begin position="15"/>
        <end position="67"/>
    </location>
</feature>
<dbReference type="GO" id="GO:0006412">
    <property type="term" value="P:translation"/>
    <property type="evidence" value="ECO:0007669"/>
    <property type="project" value="InterPro"/>
</dbReference>
<dbReference type="AlphaFoldDB" id="A0A1R2BRD9"/>
<feature type="domain" description="Large ribosomal subunit protein uL11 C-terminal" evidence="5">
    <location>
        <begin position="74"/>
        <end position="143"/>
    </location>
</feature>
<dbReference type="InterPro" id="IPR036769">
    <property type="entry name" value="Ribosomal_uL11_C_sf"/>
</dbReference>
<dbReference type="InterPro" id="IPR000911">
    <property type="entry name" value="Ribosomal_uL11"/>
</dbReference>
<evidence type="ECO:0000259" key="6">
    <source>
        <dbReference type="Pfam" id="PF03946"/>
    </source>
</evidence>
<sequence>MPPKVETGEARVVILKTVGGEIGAAASLAPKVGPLGLSPKKVGEDIKAATEKWKGIKVMVKLTIINRVATVEVIPSASALLIRELAEPPRDRKKVKNIKHNGNLTWDQVRKCAKEMRPRSGAVDFEGTIKEIVGTAVSVGCQIEKKTPKEIFEMIKNGELDTSEP</sequence>
<dbReference type="InterPro" id="IPR020785">
    <property type="entry name" value="Ribosomal_uL11_CS"/>
</dbReference>
<dbReference type="SUPFAM" id="SSF54747">
    <property type="entry name" value="Ribosomal L11/L12e N-terminal domain"/>
    <property type="match status" value="1"/>
</dbReference>
<dbReference type="GO" id="GO:0003735">
    <property type="term" value="F:structural constituent of ribosome"/>
    <property type="evidence" value="ECO:0007669"/>
    <property type="project" value="InterPro"/>
</dbReference>
<evidence type="ECO:0000313" key="7">
    <source>
        <dbReference type="EMBL" id="OMJ79392.1"/>
    </source>
</evidence>
<evidence type="ECO:0000256" key="3">
    <source>
        <dbReference type="ARBA" id="ARBA00023274"/>
    </source>
</evidence>
<dbReference type="Proteomes" id="UP000187209">
    <property type="component" value="Unassembled WGS sequence"/>
</dbReference>
<gene>
    <name evidence="7" type="ORF">SteCoe_20594</name>
</gene>
<organism evidence="7 8">
    <name type="scientific">Stentor coeruleus</name>
    <dbReference type="NCBI Taxonomy" id="5963"/>
    <lineage>
        <taxon>Eukaryota</taxon>
        <taxon>Sar</taxon>
        <taxon>Alveolata</taxon>
        <taxon>Ciliophora</taxon>
        <taxon>Postciliodesmatophora</taxon>
        <taxon>Heterotrichea</taxon>
        <taxon>Heterotrichida</taxon>
        <taxon>Stentoridae</taxon>
        <taxon>Stentor</taxon>
    </lineage>
</organism>
<evidence type="ECO:0000256" key="4">
    <source>
        <dbReference type="RuleBase" id="RU003978"/>
    </source>
</evidence>
<dbReference type="InterPro" id="IPR020783">
    <property type="entry name" value="Ribosomal_uL11_C"/>
</dbReference>
<dbReference type="PANTHER" id="PTHR11661">
    <property type="entry name" value="60S RIBOSOMAL PROTEIN L12"/>
    <property type="match status" value="1"/>
</dbReference>
<proteinExistence type="inferred from homology"/>
<dbReference type="PANTHER" id="PTHR11661:SF2">
    <property type="entry name" value="LARGE RIBOSOMAL SUBUNIT PROTEIN UL11"/>
    <property type="match status" value="1"/>
</dbReference>
<dbReference type="EMBL" id="MPUH01000473">
    <property type="protein sequence ID" value="OMJ79392.1"/>
    <property type="molecule type" value="Genomic_DNA"/>
</dbReference>
<accession>A0A1R2BRD9</accession>
<dbReference type="OrthoDB" id="285098at2759"/>
<dbReference type="Pfam" id="PF00298">
    <property type="entry name" value="Ribosomal_L11"/>
    <property type="match status" value="1"/>
</dbReference>
<dbReference type="Gene3D" id="3.30.1550.10">
    <property type="entry name" value="Ribosomal protein L11/L12, N-terminal domain"/>
    <property type="match status" value="1"/>
</dbReference>
<evidence type="ECO:0000256" key="2">
    <source>
        <dbReference type="ARBA" id="ARBA00022980"/>
    </source>
</evidence>
<dbReference type="GO" id="GO:0070180">
    <property type="term" value="F:large ribosomal subunit rRNA binding"/>
    <property type="evidence" value="ECO:0007669"/>
    <property type="project" value="TreeGrafter"/>
</dbReference>
<dbReference type="Pfam" id="PF03946">
    <property type="entry name" value="Ribosomal_L11_N"/>
    <property type="match status" value="1"/>
</dbReference>
<protein>
    <recommendedName>
        <fullName evidence="9">Ribosomal protein L11 C-terminal domain-containing protein</fullName>
    </recommendedName>
</protein>
<dbReference type="SUPFAM" id="SSF46906">
    <property type="entry name" value="Ribosomal protein L11, C-terminal domain"/>
    <property type="match status" value="1"/>
</dbReference>
<dbReference type="InterPro" id="IPR020784">
    <property type="entry name" value="Ribosomal_uL11_N"/>
</dbReference>
<keyword evidence="3 4" id="KW-0687">Ribonucleoprotein</keyword>
<evidence type="ECO:0000256" key="1">
    <source>
        <dbReference type="ARBA" id="ARBA00010537"/>
    </source>
</evidence>
<keyword evidence="2 4" id="KW-0689">Ribosomal protein</keyword>
<reference evidence="7 8" key="1">
    <citation type="submission" date="2016-11" db="EMBL/GenBank/DDBJ databases">
        <title>The macronuclear genome of Stentor coeruleus: a giant cell with tiny introns.</title>
        <authorList>
            <person name="Slabodnick M."/>
            <person name="Ruby J.G."/>
            <person name="Reiff S.B."/>
            <person name="Swart E.C."/>
            <person name="Gosai S."/>
            <person name="Prabakaran S."/>
            <person name="Witkowska E."/>
            <person name="Larue G.E."/>
            <person name="Fisher S."/>
            <person name="Freeman R.M."/>
            <person name="Gunawardena J."/>
            <person name="Chu W."/>
            <person name="Stover N.A."/>
            <person name="Gregory B.D."/>
            <person name="Nowacki M."/>
            <person name="Derisi J."/>
            <person name="Roy S.W."/>
            <person name="Marshall W.F."/>
            <person name="Sood P."/>
        </authorList>
    </citation>
    <scope>NUCLEOTIDE SEQUENCE [LARGE SCALE GENOMIC DNA]</scope>
    <source>
        <strain evidence="7">WM001</strain>
    </source>
</reference>
<comment type="caution">
    <text evidence="7">The sequence shown here is derived from an EMBL/GenBank/DDBJ whole genome shotgun (WGS) entry which is preliminary data.</text>
</comment>
<dbReference type="SMART" id="SM00649">
    <property type="entry name" value="RL11"/>
    <property type="match status" value="1"/>
</dbReference>
<comment type="similarity">
    <text evidence="1 4">Belongs to the universal ribosomal protein uL11 family.</text>
</comment>
<dbReference type="GO" id="GO:0022625">
    <property type="term" value="C:cytosolic large ribosomal subunit"/>
    <property type="evidence" value="ECO:0007669"/>
    <property type="project" value="TreeGrafter"/>
</dbReference>
<evidence type="ECO:0000313" key="8">
    <source>
        <dbReference type="Proteomes" id="UP000187209"/>
    </source>
</evidence>
<evidence type="ECO:0008006" key="9">
    <source>
        <dbReference type="Google" id="ProtNLM"/>
    </source>
</evidence>
<keyword evidence="8" id="KW-1185">Reference proteome</keyword>
<dbReference type="FunFam" id="3.30.1550.10:FF:000002">
    <property type="entry name" value="60S ribosomal protein L12"/>
    <property type="match status" value="1"/>
</dbReference>
<dbReference type="Gene3D" id="1.10.10.250">
    <property type="entry name" value="Ribosomal protein L11, C-terminal domain"/>
    <property type="match status" value="1"/>
</dbReference>
<dbReference type="PROSITE" id="PS00359">
    <property type="entry name" value="RIBOSOMAL_L11"/>
    <property type="match status" value="1"/>
</dbReference>
<evidence type="ECO:0000259" key="5">
    <source>
        <dbReference type="Pfam" id="PF00298"/>
    </source>
</evidence>
<dbReference type="InterPro" id="IPR036796">
    <property type="entry name" value="Ribosomal_uL11_N_sf"/>
</dbReference>
<name>A0A1R2BRD9_9CILI</name>
<dbReference type="HAMAP" id="MF_00736">
    <property type="entry name" value="Ribosomal_uL11"/>
    <property type="match status" value="1"/>
</dbReference>